<dbReference type="EMBL" id="CAUOFW020003129">
    <property type="protein sequence ID" value="CAK9158136.1"/>
    <property type="molecule type" value="Genomic_DNA"/>
</dbReference>
<keyword evidence="2" id="KW-1185">Reference proteome</keyword>
<dbReference type="AlphaFoldDB" id="A0ABC8SLS6"/>
<dbReference type="Proteomes" id="UP001642360">
    <property type="component" value="Unassembled WGS sequence"/>
</dbReference>
<comment type="caution">
    <text evidence="1">The sequence shown here is derived from an EMBL/GenBank/DDBJ whole genome shotgun (WGS) entry which is preliminary data.</text>
</comment>
<protein>
    <submittedName>
        <fullName evidence="1">Uncharacterized protein</fullName>
    </submittedName>
</protein>
<accession>A0ABC8SLS6</accession>
<reference evidence="1 2" key="1">
    <citation type="submission" date="2024-02" db="EMBL/GenBank/DDBJ databases">
        <authorList>
            <person name="Vignale AGUSTIN F."/>
            <person name="Sosa J E."/>
            <person name="Modenutti C."/>
        </authorList>
    </citation>
    <scope>NUCLEOTIDE SEQUENCE [LARGE SCALE GENOMIC DNA]</scope>
</reference>
<proteinExistence type="predicted"/>
<gene>
    <name evidence="1" type="ORF">ILEXP_LOCUS26754</name>
</gene>
<name>A0ABC8SLS6_9AQUA</name>
<sequence length="74" mass="8637">MLGLRSLFSIHQCPTADEATETHYRRRHPRSKTCLSRRREITHFSSLQNMIAKTTALIINYELTPEALQHLECL</sequence>
<evidence type="ECO:0000313" key="2">
    <source>
        <dbReference type="Proteomes" id="UP001642360"/>
    </source>
</evidence>
<organism evidence="1 2">
    <name type="scientific">Ilex paraguariensis</name>
    <name type="common">yerba mate</name>
    <dbReference type="NCBI Taxonomy" id="185542"/>
    <lineage>
        <taxon>Eukaryota</taxon>
        <taxon>Viridiplantae</taxon>
        <taxon>Streptophyta</taxon>
        <taxon>Embryophyta</taxon>
        <taxon>Tracheophyta</taxon>
        <taxon>Spermatophyta</taxon>
        <taxon>Magnoliopsida</taxon>
        <taxon>eudicotyledons</taxon>
        <taxon>Gunneridae</taxon>
        <taxon>Pentapetalae</taxon>
        <taxon>asterids</taxon>
        <taxon>campanulids</taxon>
        <taxon>Aquifoliales</taxon>
        <taxon>Aquifoliaceae</taxon>
        <taxon>Ilex</taxon>
    </lineage>
</organism>
<evidence type="ECO:0000313" key="1">
    <source>
        <dbReference type="EMBL" id="CAK9158136.1"/>
    </source>
</evidence>